<dbReference type="SUPFAM" id="SSF55961">
    <property type="entry name" value="Bet v1-like"/>
    <property type="match status" value="1"/>
</dbReference>
<evidence type="ECO:0000256" key="2">
    <source>
        <dbReference type="ARBA" id="ARBA00022714"/>
    </source>
</evidence>
<dbReference type="PRINTS" id="PR00090">
    <property type="entry name" value="RNGDIOXGNASE"/>
</dbReference>
<sequence>MKTLVPISWYSDPEIFKKEQIVLFQNLWNFVGLTTDLENHNDYIAKDLGGQAIFVQNFRGELRAFDNICSHRFSKIHQEEKGNGPVRCPYHGWIYDSAGIPINIPLQSRFDFSDCTPESFKLKQWLVDTCGSFVFVKKNDDGLTLKEYLGGMYSRLLDFSESMGEKVDCQEMIIKANWKIIVENTLDSYHIWDVHPNSLGKYGAVDGYYWNDDFHSTYLSKAKKLDAKVRKFTTAFADRKLKIDGYQHYLIFPLLTLSTLFGMSLNMHVFTPLSSTETKVTNYTFMGKLDNASLEKILFDMSSKASANLVTQVWDEDKPVCESVQLGMVSIDNSRDYKQGILSSDERRLHTFQQPYLKLMNLVPSAA</sequence>
<keyword evidence="2" id="KW-0001">2Fe-2S</keyword>
<dbReference type="InterPro" id="IPR036922">
    <property type="entry name" value="Rieske_2Fe-2S_sf"/>
</dbReference>
<evidence type="ECO:0000256" key="1">
    <source>
        <dbReference type="ARBA" id="ARBA00001962"/>
    </source>
</evidence>
<dbReference type="GO" id="GO:0005506">
    <property type="term" value="F:iron ion binding"/>
    <property type="evidence" value="ECO:0007669"/>
    <property type="project" value="InterPro"/>
</dbReference>
<protein>
    <submittedName>
        <fullName evidence="8">Phenylpropionate dioxygenase and related ring-hydroxylating dioxygenases, large terminal subunit</fullName>
    </submittedName>
</protein>
<name>A0A0A1VQX0_MICAE</name>
<dbReference type="GO" id="GO:0051537">
    <property type="term" value="F:2 iron, 2 sulfur cluster binding"/>
    <property type="evidence" value="ECO:0007669"/>
    <property type="project" value="UniProtKB-KW"/>
</dbReference>
<dbReference type="AlphaFoldDB" id="A0A0A1VQX0"/>
<dbReference type="EMBL" id="BBPA01000017">
    <property type="protein sequence ID" value="GAL91989.1"/>
    <property type="molecule type" value="Genomic_DNA"/>
</dbReference>
<dbReference type="PANTHER" id="PTHR43756:SF5">
    <property type="entry name" value="CHOLINE MONOOXYGENASE, CHLOROPLASTIC"/>
    <property type="match status" value="1"/>
</dbReference>
<evidence type="ECO:0000259" key="7">
    <source>
        <dbReference type="PROSITE" id="PS51296"/>
    </source>
</evidence>
<evidence type="ECO:0000313" key="8">
    <source>
        <dbReference type="EMBL" id="GAL91989.1"/>
    </source>
</evidence>
<dbReference type="Proteomes" id="UP000030321">
    <property type="component" value="Unassembled WGS sequence"/>
</dbReference>
<keyword evidence="5" id="KW-0408">Iron</keyword>
<comment type="cofactor">
    <cofactor evidence="1">
        <name>Fe cation</name>
        <dbReference type="ChEBI" id="CHEBI:24875"/>
    </cofactor>
</comment>
<evidence type="ECO:0000256" key="3">
    <source>
        <dbReference type="ARBA" id="ARBA00022723"/>
    </source>
</evidence>
<feature type="domain" description="Rieske" evidence="7">
    <location>
        <begin position="28"/>
        <end position="136"/>
    </location>
</feature>
<keyword evidence="8" id="KW-0223">Dioxygenase</keyword>
<evidence type="ECO:0000256" key="5">
    <source>
        <dbReference type="ARBA" id="ARBA00023004"/>
    </source>
</evidence>
<comment type="caution">
    <text evidence="8">The sequence shown here is derived from an EMBL/GenBank/DDBJ whole genome shotgun (WGS) entry which is preliminary data.</text>
</comment>
<dbReference type="PROSITE" id="PS51296">
    <property type="entry name" value="RIESKE"/>
    <property type="match status" value="1"/>
</dbReference>
<keyword evidence="4" id="KW-0560">Oxidoreductase</keyword>
<dbReference type="CDD" id="cd00680">
    <property type="entry name" value="RHO_alpha_C"/>
    <property type="match status" value="1"/>
</dbReference>
<dbReference type="Pfam" id="PF00848">
    <property type="entry name" value="Ring_hydroxyl_A"/>
    <property type="match status" value="1"/>
</dbReference>
<dbReference type="Gene3D" id="2.102.10.10">
    <property type="entry name" value="Rieske [2Fe-2S] iron-sulphur domain"/>
    <property type="match status" value="1"/>
</dbReference>
<proteinExistence type="predicted"/>
<gene>
    <name evidence="8" type="ORF">N44_00277</name>
</gene>
<dbReference type="CDD" id="cd03469">
    <property type="entry name" value="Rieske_RO_Alpha_N"/>
    <property type="match status" value="1"/>
</dbReference>
<dbReference type="PANTHER" id="PTHR43756">
    <property type="entry name" value="CHOLINE MONOOXYGENASE, CHLOROPLASTIC"/>
    <property type="match status" value="1"/>
</dbReference>
<keyword evidence="3" id="KW-0479">Metal-binding</keyword>
<dbReference type="GO" id="GO:0051213">
    <property type="term" value="F:dioxygenase activity"/>
    <property type="evidence" value="ECO:0007669"/>
    <property type="project" value="UniProtKB-KW"/>
</dbReference>
<dbReference type="Pfam" id="PF00355">
    <property type="entry name" value="Rieske"/>
    <property type="match status" value="1"/>
</dbReference>
<dbReference type="GO" id="GO:0016705">
    <property type="term" value="F:oxidoreductase activity, acting on paired donors, with incorporation or reduction of molecular oxygen"/>
    <property type="evidence" value="ECO:0007669"/>
    <property type="project" value="UniProtKB-ARBA"/>
</dbReference>
<dbReference type="Gene3D" id="3.90.380.10">
    <property type="entry name" value="Naphthalene 1,2-dioxygenase Alpha Subunit, Chain A, domain 1"/>
    <property type="match status" value="1"/>
</dbReference>
<dbReference type="InterPro" id="IPR015879">
    <property type="entry name" value="Ring_hydroxy_dOase_asu_C_dom"/>
</dbReference>
<dbReference type="RefSeq" id="WP_045357525.1">
    <property type="nucleotide sequence ID" value="NZ_BBPA01000017.1"/>
</dbReference>
<reference evidence="9" key="1">
    <citation type="journal article" date="2015" name="Genome">
        <title>Whole Genome Sequence of the Non-Microcystin-Producing Microcystis aeruginosa Strain NIES-44.</title>
        <authorList>
            <person name="Okano K."/>
            <person name="Miyata N."/>
            <person name="Ozaki Y."/>
        </authorList>
    </citation>
    <scope>NUCLEOTIDE SEQUENCE [LARGE SCALE GENOMIC DNA]</scope>
    <source>
        <strain evidence="9">NIES-44</strain>
    </source>
</reference>
<keyword evidence="6" id="KW-0411">Iron-sulfur</keyword>
<dbReference type="GO" id="GO:0004497">
    <property type="term" value="F:monooxygenase activity"/>
    <property type="evidence" value="ECO:0007669"/>
    <property type="project" value="UniProtKB-ARBA"/>
</dbReference>
<evidence type="ECO:0000256" key="4">
    <source>
        <dbReference type="ARBA" id="ARBA00023002"/>
    </source>
</evidence>
<dbReference type="SUPFAM" id="SSF50022">
    <property type="entry name" value="ISP domain"/>
    <property type="match status" value="1"/>
</dbReference>
<accession>A0A0A1VQX0</accession>
<organism evidence="8 9">
    <name type="scientific">Microcystis aeruginosa NIES-44</name>
    <dbReference type="NCBI Taxonomy" id="449439"/>
    <lineage>
        <taxon>Bacteria</taxon>
        <taxon>Bacillati</taxon>
        <taxon>Cyanobacteriota</taxon>
        <taxon>Cyanophyceae</taxon>
        <taxon>Oscillatoriophycideae</taxon>
        <taxon>Chroococcales</taxon>
        <taxon>Microcystaceae</taxon>
        <taxon>Microcystis</taxon>
    </lineage>
</organism>
<dbReference type="InterPro" id="IPR001663">
    <property type="entry name" value="Rng_hydr_dOase-A"/>
</dbReference>
<dbReference type="InterPro" id="IPR017941">
    <property type="entry name" value="Rieske_2Fe-2S"/>
</dbReference>
<evidence type="ECO:0000313" key="9">
    <source>
        <dbReference type="Proteomes" id="UP000030321"/>
    </source>
</evidence>
<evidence type="ECO:0000256" key="6">
    <source>
        <dbReference type="ARBA" id="ARBA00023014"/>
    </source>
</evidence>